<name>A0ABR7Q2M5_9BURK</name>
<reference evidence="1 2" key="1">
    <citation type="submission" date="2019-09" db="EMBL/GenBank/DDBJ databases">
        <title>Paraburkholderia podalyriae sp. nov., A South African Podalyria-associated rhizobium.</title>
        <authorList>
            <person name="Mavima L."/>
            <person name="Beukes C.W."/>
            <person name="Palmer M."/>
            <person name="De Meyer S.E."/>
            <person name="James E.K."/>
            <person name="Maluk M."/>
            <person name="Avontuur J.R."/>
            <person name="Chan W.Y."/>
            <person name="Venter S.N."/>
            <person name="Steenkamp E.T."/>
        </authorList>
    </citation>
    <scope>NUCLEOTIDE SEQUENCE [LARGE SCALE GENOMIC DNA]</scope>
    <source>
        <strain evidence="1 2">WC7.3b</strain>
    </source>
</reference>
<proteinExistence type="predicted"/>
<organism evidence="1 2">
    <name type="scientific">Paraburkholderia podalyriae</name>
    <dbReference type="NCBI Taxonomy" id="1938811"/>
    <lineage>
        <taxon>Bacteria</taxon>
        <taxon>Pseudomonadati</taxon>
        <taxon>Pseudomonadota</taxon>
        <taxon>Betaproteobacteria</taxon>
        <taxon>Burkholderiales</taxon>
        <taxon>Burkholderiaceae</taxon>
        <taxon>Paraburkholderia</taxon>
    </lineage>
</organism>
<dbReference type="PANTHER" id="PTHR21308:SF8">
    <property type="entry name" value="PHYTANOYL-COA DIOXYGENASE FAMILY PROTEIN (AFU_ORTHOLOGUE AFUA_2G09620)"/>
    <property type="match status" value="1"/>
</dbReference>
<evidence type="ECO:0000313" key="2">
    <source>
        <dbReference type="Proteomes" id="UP000736373"/>
    </source>
</evidence>
<evidence type="ECO:0000313" key="1">
    <source>
        <dbReference type="EMBL" id="MBC8752805.1"/>
    </source>
</evidence>
<dbReference type="EMBL" id="VZQQ01000161">
    <property type="protein sequence ID" value="MBC8752805.1"/>
    <property type="molecule type" value="Genomic_DNA"/>
</dbReference>
<keyword evidence="1" id="KW-0223">Dioxygenase</keyword>
<gene>
    <name evidence="1" type="ORF">F6X42_42680</name>
</gene>
<keyword evidence="2" id="KW-1185">Reference proteome</keyword>
<dbReference type="Proteomes" id="UP000736373">
    <property type="component" value="Unassembled WGS sequence"/>
</dbReference>
<accession>A0ABR7Q2M5</accession>
<comment type="caution">
    <text evidence="1">The sequence shown here is derived from an EMBL/GenBank/DDBJ whole genome shotgun (WGS) entry which is preliminary data.</text>
</comment>
<dbReference type="Gene3D" id="2.60.120.620">
    <property type="entry name" value="q2cbj1_9rhob like domain"/>
    <property type="match status" value="1"/>
</dbReference>
<protein>
    <submittedName>
        <fullName evidence="1">Phytanoyl-CoA dioxygenase</fullName>
    </submittedName>
</protein>
<keyword evidence="1" id="KW-0560">Oxidoreductase</keyword>
<sequence>MNRTDQRHNAPAHHWYRERDCSLHDFLAVLKAQPEDSNPRFAADVREHVPVYDCRELRSDLENVSRRADLQAEWANVLNRGAGVLVLKRVYTDTAPVDEATKVFESIIREEHEAGAAAADHFAKAGANDRIWNAQEKLCLRAPSVFARYYASAALLAIAEAWLGPHFQVTSQVNVVRPGGQAQQAHRDYHLGFQTVAEAERYPPHVHTMSPFLTLQGAIAHSDMPVESGPTKLLPFSQRYAEGYLAWRRQDFRDYFETHYVQLPLEKGDALFFNPALFHAAGSNKTTSVQRMANLLQISSAYGRAMETVNRATMCEVLYPVLLECLTASSMTQAEVDAAVASCAEGYPFPTNLDRDPPLGGLAPESQQSLFSRALTESWTVDRFHAAIREQAARRDAWPVGASETDMRE</sequence>
<dbReference type="PANTHER" id="PTHR21308">
    <property type="entry name" value="PHYTANOYL-COA ALPHA-HYDROXYLASE"/>
    <property type="match status" value="1"/>
</dbReference>
<dbReference type="InterPro" id="IPR047128">
    <property type="entry name" value="PhyH"/>
</dbReference>
<dbReference type="SUPFAM" id="SSF51197">
    <property type="entry name" value="Clavaminate synthase-like"/>
    <property type="match status" value="1"/>
</dbReference>
<dbReference type="InterPro" id="IPR008775">
    <property type="entry name" value="Phytyl_CoA_dOase-like"/>
</dbReference>
<dbReference type="Pfam" id="PF05721">
    <property type="entry name" value="PhyH"/>
    <property type="match status" value="1"/>
</dbReference>
<dbReference type="GO" id="GO:0051213">
    <property type="term" value="F:dioxygenase activity"/>
    <property type="evidence" value="ECO:0007669"/>
    <property type="project" value="UniProtKB-KW"/>
</dbReference>
<dbReference type="RefSeq" id="WP_187639631.1">
    <property type="nucleotide sequence ID" value="NZ_VZQQ01000161.1"/>
</dbReference>